<reference evidence="3" key="1">
    <citation type="submission" date="2021-11" db="EMBL/GenBank/DDBJ databases">
        <authorList>
            <person name="Schell T."/>
        </authorList>
    </citation>
    <scope>NUCLEOTIDE SEQUENCE</scope>
    <source>
        <strain evidence="3">M5</strain>
    </source>
</reference>
<dbReference type="Proteomes" id="UP000789390">
    <property type="component" value="Unassembled WGS sequence"/>
</dbReference>
<dbReference type="PANTHER" id="PTHR47577">
    <property type="entry name" value="THAP DOMAIN-CONTAINING PROTEIN 6"/>
    <property type="match status" value="1"/>
</dbReference>
<accession>A0A8J2RGQ5</accession>
<evidence type="ECO:0008006" key="5">
    <source>
        <dbReference type="Google" id="ProtNLM"/>
    </source>
</evidence>
<dbReference type="OrthoDB" id="6485269at2759"/>
<dbReference type="InterPro" id="IPR048367">
    <property type="entry name" value="TNP-like_RNaseH_C"/>
</dbReference>
<feature type="domain" description="Transposable element P transposase-like GTP-binding insertion" evidence="1">
    <location>
        <begin position="15"/>
        <end position="133"/>
    </location>
</feature>
<dbReference type="Pfam" id="PF21789">
    <property type="entry name" value="TNP-like_RNaseH_C"/>
    <property type="match status" value="1"/>
</dbReference>
<protein>
    <recommendedName>
        <fullName evidence="5">Transposable element P transposase</fullName>
    </recommendedName>
</protein>
<feature type="domain" description="Transposable element P transposase-like RNase H C-terminal" evidence="2">
    <location>
        <begin position="198"/>
        <end position="231"/>
    </location>
</feature>
<evidence type="ECO:0000313" key="4">
    <source>
        <dbReference type="Proteomes" id="UP000789390"/>
    </source>
</evidence>
<organism evidence="3 4">
    <name type="scientific">Daphnia galeata</name>
    <dbReference type="NCBI Taxonomy" id="27404"/>
    <lineage>
        <taxon>Eukaryota</taxon>
        <taxon>Metazoa</taxon>
        <taxon>Ecdysozoa</taxon>
        <taxon>Arthropoda</taxon>
        <taxon>Crustacea</taxon>
        <taxon>Branchiopoda</taxon>
        <taxon>Diplostraca</taxon>
        <taxon>Cladocera</taxon>
        <taxon>Anomopoda</taxon>
        <taxon>Daphniidae</taxon>
        <taxon>Daphnia</taxon>
    </lineage>
</organism>
<evidence type="ECO:0000259" key="2">
    <source>
        <dbReference type="Pfam" id="PF21789"/>
    </source>
</evidence>
<dbReference type="Pfam" id="PF21788">
    <property type="entry name" value="TNP-like_GBD"/>
    <property type="match status" value="1"/>
</dbReference>
<dbReference type="InterPro" id="IPR048366">
    <property type="entry name" value="TNP-like_GBD"/>
</dbReference>
<dbReference type="PANTHER" id="PTHR47577:SF2">
    <property type="entry name" value="THAP DOMAIN CONTAINING 9"/>
    <property type="match status" value="1"/>
</dbReference>
<dbReference type="AlphaFoldDB" id="A0A8J2RGQ5"/>
<dbReference type="EMBL" id="CAKKLH010000011">
    <property type="protein sequence ID" value="CAH0098916.1"/>
    <property type="molecule type" value="Genomic_DNA"/>
</dbReference>
<name>A0A8J2RGQ5_9CRUS</name>
<comment type="caution">
    <text evidence="3">The sequence shown here is derived from an EMBL/GenBank/DDBJ whole genome shotgun (WGS) entry which is preliminary data.</text>
</comment>
<gene>
    <name evidence="3" type="ORF">DGAL_LOCUS1024</name>
</gene>
<evidence type="ECO:0000313" key="3">
    <source>
        <dbReference type="EMBL" id="CAH0098916.1"/>
    </source>
</evidence>
<keyword evidence="4" id="KW-1185">Reference proteome</keyword>
<sequence>MDPERPIFFIWDPHHVFKCIRNNWFTHKVVQMSGQRVNFHFLKTFFDIEYPMSESLRAACRLKRFHIHPTNFQKMTVSTAVQINALSNSVAKALKIYTDSQEYHDKFENSEATQEFLQACNDGFDSMNRRSESSAITREKWKSQKQELNLSEESWVQTKVQPFVAPTSINMLRITLVSVIQLTEYLLHNGFDSVMTGKYNQDCLERFFGLIRTACGSDDKPSCSSFLQLYRMLSLYYPTKRILGSNVDDAERLRLLTSYKDGLMKAYRENKKDAHLLKKKVKDRLLRSIMFEAQHDTNITTSGNGTLSENILYHVCGYMVYKYRNMKCQACIDSINLDLDLLPEIITKEKLTLSKSKGKLKLASNSFFRLIGVVESSLLTFCITDNVLVKGAFEEVVNLIISQDLPRVGCDENYEKFV</sequence>
<proteinExistence type="predicted"/>
<evidence type="ECO:0000259" key="1">
    <source>
        <dbReference type="Pfam" id="PF21788"/>
    </source>
</evidence>